<gene>
    <name evidence="2" type="ORF">FZEAL_1418</name>
</gene>
<dbReference type="Proteomes" id="UP000635477">
    <property type="component" value="Unassembled WGS sequence"/>
</dbReference>
<sequence>MSSTSTTKKRAKDPVRFSEPLVSWQGLGEKLLFMGVSRPRKKQTLDPEDEIEQPGKRRKAKKKAERKDKRRIIYLVNKSIERYNEITMTFGKPRKHEH</sequence>
<accession>A0A8H4UTM0</accession>
<name>A0A8H4UTM0_9HYPO</name>
<reference evidence="2" key="2">
    <citation type="submission" date="2020-05" db="EMBL/GenBank/DDBJ databases">
        <authorList>
            <person name="Kim H.-S."/>
            <person name="Proctor R.H."/>
            <person name="Brown D.W."/>
        </authorList>
    </citation>
    <scope>NUCLEOTIDE SEQUENCE</scope>
    <source>
        <strain evidence="2">NRRL 22465</strain>
    </source>
</reference>
<feature type="compositionally biased region" description="Basic residues" evidence="1">
    <location>
        <begin position="56"/>
        <end position="67"/>
    </location>
</feature>
<evidence type="ECO:0000313" key="3">
    <source>
        <dbReference type="Proteomes" id="UP000635477"/>
    </source>
</evidence>
<evidence type="ECO:0000313" key="2">
    <source>
        <dbReference type="EMBL" id="KAF4983089.1"/>
    </source>
</evidence>
<keyword evidence="3" id="KW-1185">Reference proteome</keyword>
<proteinExistence type="predicted"/>
<reference evidence="2" key="1">
    <citation type="journal article" date="2020" name="BMC Genomics">
        <title>Correction to: Identification and distribution of gene clusters required for synthesis of sphingolipid metabolism inhibitors in diverse species of the filamentous fungus Fusarium.</title>
        <authorList>
            <person name="Kim H.S."/>
            <person name="Lohmar J.M."/>
            <person name="Busman M."/>
            <person name="Brown D.W."/>
            <person name="Naumann T.A."/>
            <person name="Divon H.H."/>
            <person name="Lysoe E."/>
            <person name="Uhlig S."/>
            <person name="Proctor R.H."/>
        </authorList>
    </citation>
    <scope>NUCLEOTIDE SEQUENCE</scope>
    <source>
        <strain evidence="2">NRRL 22465</strain>
    </source>
</reference>
<protein>
    <submittedName>
        <fullName evidence="2">Uncharacterized protein</fullName>
    </submittedName>
</protein>
<feature type="region of interest" description="Disordered" evidence="1">
    <location>
        <begin position="38"/>
        <end position="67"/>
    </location>
</feature>
<dbReference type="EMBL" id="JABEYC010000082">
    <property type="protein sequence ID" value="KAF4983089.1"/>
    <property type="molecule type" value="Genomic_DNA"/>
</dbReference>
<comment type="caution">
    <text evidence="2">The sequence shown here is derived from an EMBL/GenBank/DDBJ whole genome shotgun (WGS) entry which is preliminary data.</text>
</comment>
<dbReference type="AlphaFoldDB" id="A0A8H4UTM0"/>
<organism evidence="2 3">
    <name type="scientific">Fusarium zealandicum</name>
    <dbReference type="NCBI Taxonomy" id="1053134"/>
    <lineage>
        <taxon>Eukaryota</taxon>
        <taxon>Fungi</taxon>
        <taxon>Dikarya</taxon>
        <taxon>Ascomycota</taxon>
        <taxon>Pezizomycotina</taxon>
        <taxon>Sordariomycetes</taxon>
        <taxon>Hypocreomycetidae</taxon>
        <taxon>Hypocreales</taxon>
        <taxon>Nectriaceae</taxon>
        <taxon>Fusarium</taxon>
        <taxon>Fusarium staphyleae species complex</taxon>
    </lineage>
</organism>
<evidence type="ECO:0000256" key="1">
    <source>
        <dbReference type="SAM" id="MobiDB-lite"/>
    </source>
</evidence>